<evidence type="ECO:0000256" key="1">
    <source>
        <dbReference type="SAM" id="MobiDB-lite"/>
    </source>
</evidence>
<feature type="region of interest" description="Disordered" evidence="1">
    <location>
        <begin position="1"/>
        <end position="79"/>
    </location>
</feature>
<accession>A0AAN8I2C3</accession>
<evidence type="ECO:0000313" key="2">
    <source>
        <dbReference type="EMBL" id="KAK5936098.1"/>
    </source>
</evidence>
<organism evidence="2 3">
    <name type="scientific">Champsocephalus gunnari</name>
    <name type="common">Mackerel icefish</name>
    <dbReference type="NCBI Taxonomy" id="52237"/>
    <lineage>
        <taxon>Eukaryota</taxon>
        <taxon>Metazoa</taxon>
        <taxon>Chordata</taxon>
        <taxon>Craniata</taxon>
        <taxon>Vertebrata</taxon>
        <taxon>Euteleostomi</taxon>
        <taxon>Actinopterygii</taxon>
        <taxon>Neopterygii</taxon>
        <taxon>Teleostei</taxon>
        <taxon>Neoteleostei</taxon>
        <taxon>Acanthomorphata</taxon>
        <taxon>Eupercaria</taxon>
        <taxon>Perciformes</taxon>
        <taxon>Notothenioidei</taxon>
        <taxon>Channichthyidae</taxon>
        <taxon>Champsocephalus</taxon>
    </lineage>
</organism>
<dbReference type="EMBL" id="JAURVH010001099">
    <property type="protein sequence ID" value="KAK5936098.1"/>
    <property type="molecule type" value="Genomic_DNA"/>
</dbReference>
<gene>
    <name evidence="2" type="ORF">CgunFtcFv8_027614</name>
</gene>
<comment type="caution">
    <text evidence="2">The sequence shown here is derived from an EMBL/GenBank/DDBJ whole genome shotgun (WGS) entry which is preliminary data.</text>
</comment>
<proteinExistence type="predicted"/>
<feature type="compositionally biased region" description="Polar residues" evidence="1">
    <location>
        <begin position="1"/>
        <end position="20"/>
    </location>
</feature>
<dbReference type="AlphaFoldDB" id="A0AAN8I2C3"/>
<reference evidence="2 3" key="1">
    <citation type="journal article" date="2023" name="Mol. Biol. Evol.">
        <title>Genomics of Secondarily Temperate Adaptation in the Only Non-Antarctic Icefish.</title>
        <authorList>
            <person name="Rivera-Colon A.G."/>
            <person name="Rayamajhi N."/>
            <person name="Minhas B.F."/>
            <person name="Madrigal G."/>
            <person name="Bilyk K.T."/>
            <person name="Yoon V."/>
            <person name="Hune M."/>
            <person name="Gregory S."/>
            <person name="Cheng C.H.C."/>
            <person name="Catchen J.M."/>
        </authorList>
    </citation>
    <scope>NUCLEOTIDE SEQUENCE [LARGE SCALE GENOMIC DNA]</scope>
    <source>
        <tissue evidence="2">White muscle</tissue>
    </source>
</reference>
<protein>
    <submittedName>
        <fullName evidence="2">Uncharacterized protein</fullName>
    </submittedName>
</protein>
<name>A0AAN8I2C3_CHAGU</name>
<dbReference type="Proteomes" id="UP001331515">
    <property type="component" value="Unassembled WGS sequence"/>
</dbReference>
<sequence length="79" mass="8578">MGHCLTETTQNPVSARQTKTQLRDGLTNRTRKAGSHQAWGGQGLTNVSSEGALLSWKNPKPRVSPTDRDPTKGTQALSY</sequence>
<keyword evidence="3" id="KW-1185">Reference proteome</keyword>
<evidence type="ECO:0000313" key="3">
    <source>
        <dbReference type="Proteomes" id="UP001331515"/>
    </source>
</evidence>